<sequence length="45" mass="4572">MLARALRSGAPVRMHANGATALRRAGAAPRAPCGARVIDACTELA</sequence>
<dbReference type="AlphaFoldDB" id="B9BVX1"/>
<reference evidence="1 2" key="1">
    <citation type="journal article" date="2012" name="J. Bacteriol.">
        <title>Draft Genome Sequence Determination for Cystic Fibrosis and Chronic Granulomatous Disease Burkholderia multivorans Isolates.</title>
        <authorList>
            <person name="Varga J.J."/>
            <person name="Losada L."/>
            <person name="Zelazny A.M."/>
            <person name="Brinkac L."/>
            <person name="Harkins D."/>
            <person name="Radune D."/>
            <person name="Hostetler J."/>
            <person name="Sampaio E.P."/>
            <person name="Ronning C.M."/>
            <person name="Nierman W.C."/>
            <person name="Greenberg D.E."/>
            <person name="Holland S.M."/>
            <person name="Goldberg J.B."/>
        </authorList>
    </citation>
    <scope>NUCLEOTIDE SEQUENCE [LARGE SCALE GENOMIC DNA]</scope>
    <source>
        <strain evidence="1 2">CGD2</strain>
    </source>
</reference>
<evidence type="ECO:0000313" key="1">
    <source>
        <dbReference type="EMBL" id="EEE05143.1"/>
    </source>
</evidence>
<accession>B9BVX1</accession>
<evidence type="ECO:0000313" key="2">
    <source>
        <dbReference type="Proteomes" id="UP000004535"/>
    </source>
</evidence>
<name>B9BVX1_9BURK</name>
<dbReference type="EMBL" id="ACFC01000011">
    <property type="protein sequence ID" value="EEE05143.1"/>
    <property type="molecule type" value="Genomic_DNA"/>
</dbReference>
<comment type="caution">
    <text evidence="1">The sequence shown here is derived from an EMBL/GenBank/DDBJ whole genome shotgun (WGS) entry which is preliminary data.</text>
</comment>
<protein>
    <submittedName>
        <fullName evidence="1">Uncharacterized protein</fullName>
    </submittedName>
</protein>
<proteinExistence type="predicted"/>
<dbReference type="Proteomes" id="UP000004535">
    <property type="component" value="Unassembled WGS sequence"/>
</dbReference>
<gene>
    <name evidence="1" type="ORF">BURMUCGD2_0479</name>
</gene>
<organism evidence="1 2">
    <name type="scientific">Burkholderia multivorans CGD2</name>
    <dbReference type="NCBI Taxonomy" id="513052"/>
    <lineage>
        <taxon>Bacteria</taxon>
        <taxon>Pseudomonadati</taxon>
        <taxon>Pseudomonadota</taxon>
        <taxon>Betaproteobacteria</taxon>
        <taxon>Burkholderiales</taxon>
        <taxon>Burkholderiaceae</taxon>
        <taxon>Burkholderia</taxon>
        <taxon>Burkholderia cepacia complex</taxon>
    </lineage>
</organism>